<evidence type="ECO:0008006" key="5">
    <source>
        <dbReference type="Google" id="ProtNLM"/>
    </source>
</evidence>
<dbReference type="PRINTS" id="PR00633">
    <property type="entry name" value="RCCNDNSATION"/>
</dbReference>
<protein>
    <recommendedName>
        <fullName evidence="5">BNR repeat domain protein</fullName>
    </recommendedName>
</protein>
<sequence length="498" mass="50199">MTLRHRRVLFAVSFASALGACDIVLPLGNTPCPGECLEADATADGKAGDANGNPSQDGGVDPGPGALDPDAGPPVCDGSVCECVGTFKKGQGCVRASTLVTTYDALCAIADGTVYCSGQDFIQAASHNGPPAIVPGLEQGIAQIVIDSDHGCAVTTAGGAKCWGYNSSGQLGYGRQDERPPKAVDVVDLATGVRDVHIAHDKTTCAVTTGGAAKCWGYNGNGALGAGQPDGGPSSSSRPIDVAGVSAHVLDMGTGSTSACAVLDDGRAMCWGNGNSTPGFYGPDRDGPNYVPFAIEGLAPSTYVGFSNSSICALSRAGNVSCLGHNGSGLFGRQPHTSKPIEIGVLPPGSVAQLRVAPSYACVVTTGGGVKCWGERTPGGTIEPTPQSSLDVPTLGSGVAKIGLAPEIACAVMVDGGVRCWGDDNDGQLGNGLPNAHSDDPVAVVGLPEPVFDVAVNQSHVCALTRSGSVWCWGSNTSGIFANLDIRATPVPVPLRSK</sequence>
<gene>
    <name evidence="3" type="ORF">LVJ94_51120</name>
</gene>
<organism evidence="3 4">
    <name type="scientific">Pendulispora rubella</name>
    <dbReference type="NCBI Taxonomy" id="2741070"/>
    <lineage>
        <taxon>Bacteria</taxon>
        <taxon>Pseudomonadati</taxon>
        <taxon>Myxococcota</taxon>
        <taxon>Myxococcia</taxon>
        <taxon>Myxococcales</taxon>
        <taxon>Sorangiineae</taxon>
        <taxon>Pendulisporaceae</taxon>
        <taxon>Pendulispora</taxon>
    </lineage>
</organism>
<accession>A0ABZ2L3D3</accession>
<dbReference type="RefSeq" id="WP_394834880.1">
    <property type="nucleotide sequence ID" value="NZ_CP089929.1"/>
</dbReference>
<reference evidence="3" key="1">
    <citation type="submission" date="2021-12" db="EMBL/GenBank/DDBJ databases">
        <title>Discovery of the Pendulisporaceae a myxobacterial family with distinct sporulation behavior and unique specialized metabolism.</title>
        <authorList>
            <person name="Garcia R."/>
            <person name="Popoff A."/>
            <person name="Bader C.D."/>
            <person name="Loehr J."/>
            <person name="Walesch S."/>
            <person name="Walt C."/>
            <person name="Boldt J."/>
            <person name="Bunk B."/>
            <person name="Haeckl F.J.F.P.J."/>
            <person name="Gunesch A.P."/>
            <person name="Birkelbach J."/>
            <person name="Nuebel U."/>
            <person name="Pietschmann T."/>
            <person name="Bach T."/>
            <person name="Mueller R."/>
        </authorList>
    </citation>
    <scope>NUCLEOTIDE SEQUENCE</scope>
    <source>
        <strain evidence="3">MSr11367</strain>
    </source>
</reference>
<feature type="region of interest" description="Disordered" evidence="1">
    <location>
        <begin position="43"/>
        <end position="69"/>
    </location>
</feature>
<dbReference type="InterPro" id="IPR000408">
    <property type="entry name" value="Reg_chr_condens"/>
</dbReference>
<dbReference type="PANTHER" id="PTHR45982">
    <property type="entry name" value="REGULATOR OF CHROMOSOME CONDENSATION"/>
    <property type="match status" value="1"/>
</dbReference>
<dbReference type="EMBL" id="CP089983">
    <property type="protein sequence ID" value="WXB05237.1"/>
    <property type="molecule type" value="Genomic_DNA"/>
</dbReference>
<dbReference type="Pfam" id="PF13540">
    <property type="entry name" value="RCC1_2"/>
    <property type="match status" value="2"/>
</dbReference>
<dbReference type="SUPFAM" id="SSF50985">
    <property type="entry name" value="RCC1/BLIP-II"/>
    <property type="match status" value="2"/>
</dbReference>
<evidence type="ECO:0000313" key="4">
    <source>
        <dbReference type="Proteomes" id="UP001374803"/>
    </source>
</evidence>
<dbReference type="Proteomes" id="UP001374803">
    <property type="component" value="Chromosome"/>
</dbReference>
<dbReference type="PROSITE" id="PS51257">
    <property type="entry name" value="PROKAR_LIPOPROTEIN"/>
    <property type="match status" value="1"/>
</dbReference>
<dbReference type="PANTHER" id="PTHR45982:SF1">
    <property type="entry name" value="REGULATOR OF CHROMOSOME CONDENSATION"/>
    <property type="match status" value="1"/>
</dbReference>
<evidence type="ECO:0000256" key="1">
    <source>
        <dbReference type="SAM" id="MobiDB-lite"/>
    </source>
</evidence>
<dbReference type="PROSITE" id="PS50012">
    <property type="entry name" value="RCC1_3"/>
    <property type="match status" value="3"/>
</dbReference>
<proteinExistence type="predicted"/>
<keyword evidence="4" id="KW-1185">Reference proteome</keyword>
<evidence type="ECO:0000256" key="2">
    <source>
        <dbReference type="SAM" id="SignalP"/>
    </source>
</evidence>
<dbReference type="InterPro" id="IPR009091">
    <property type="entry name" value="RCC1/BLIP-II"/>
</dbReference>
<feature type="chain" id="PRO_5045860370" description="BNR repeat domain protein" evidence="2">
    <location>
        <begin position="21"/>
        <end position="498"/>
    </location>
</feature>
<dbReference type="Gene3D" id="2.130.10.30">
    <property type="entry name" value="Regulator of chromosome condensation 1/beta-lactamase-inhibitor protein II"/>
    <property type="match status" value="2"/>
</dbReference>
<evidence type="ECO:0000313" key="3">
    <source>
        <dbReference type="EMBL" id="WXB05237.1"/>
    </source>
</evidence>
<dbReference type="InterPro" id="IPR051553">
    <property type="entry name" value="Ran_GTPase-activating"/>
</dbReference>
<name>A0ABZ2L3D3_9BACT</name>
<keyword evidence="2" id="KW-0732">Signal</keyword>
<feature type="signal peptide" evidence="2">
    <location>
        <begin position="1"/>
        <end position="20"/>
    </location>
</feature>